<evidence type="ECO:0000259" key="1">
    <source>
        <dbReference type="Pfam" id="PF01048"/>
    </source>
</evidence>
<dbReference type="PANTHER" id="PTHR46832">
    <property type="entry name" value="5'-METHYLTHIOADENOSINE/S-ADENOSYLHOMOCYSTEINE NUCLEOSIDASE"/>
    <property type="match status" value="1"/>
</dbReference>
<dbReference type="AlphaFoldDB" id="A0A395V7W1"/>
<dbReference type="SUPFAM" id="SSF53167">
    <property type="entry name" value="Purine and uridine phosphorylases"/>
    <property type="match status" value="1"/>
</dbReference>
<dbReference type="GO" id="GO:0019284">
    <property type="term" value="P:L-methionine salvage from S-adenosylmethionine"/>
    <property type="evidence" value="ECO:0007669"/>
    <property type="project" value="TreeGrafter"/>
</dbReference>
<organism evidence="2 3">
    <name type="scientific">Roseburia hominis</name>
    <dbReference type="NCBI Taxonomy" id="301301"/>
    <lineage>
        <taxon>Bacteria</taxon>
        <taxon>Bacillati</taxon>
        <taxon>Bacillota</taxon>
        <taxon>Clostridia</taxon>
        <taxon>Lachnospirales</taxon>
        <taxon>Lachnospiraceae</taxon>
        <taxon>Roseburia</taxon>
    </lineage>
</organism>
<dbReference type="PANTHER" id="PTHR46832:SF1">
    <property type="entry name" value="5'-METHYLTHIOADENOSINE_S-ADENOSYLHOMOCYSTEINE NUCLEOSIDASE"/>
    <property type="match status" value="1"/>
</dbReference>
<feature type="domain" description="Nucleoside phosphorylase" evidence="1">
    <location>
        <begin position="13"/>
        <end position="243"/>
    </location>
</feature>
<dbReference type="InterPro" id="IPR000845">
    <property type="entry name" value="Nucleoside_phosphorylase_d"/>
</dbReference>
<proteinExistence type="predicted"/>
<dbReference type="InterPro" id="IPR035994">
    <property type="entry name" value="Nucleoside_phosphorylase_sf"/>
</dbReference>
<dbReference type="EMBL" id="QRVL01000015">
    <property type="protein sequence ID" value="RGS37535.1"/>
    <property type="molecule type" value="Genomic_DNA"/>
</dbReference>
<dbReference type="Pfam" id="PF01048">
    <property type="entry name" value="PNP_UDP_1"/>
    <property type="match status" value="1"/>
</dbReference>
<evidence type="ECO:0000313" key="3">
    <source>
        <dbReference type="Proteomes" id="UP000266172"/>
    </source>
</evidence>
<dbReference type="GO" id="GO:0005829">
    <property type="term" value="C:cytosol"/>
    <property type="evidence" value="ECO:0007669"/>
    <property type="project" value="TreeGrafter"/>
</dbReference>
<accession>A0A395V7W1</accession>
<dbReference type="CDD" id="cd09008">
    <property type="entry name" value="MTAN"/>
    <property type="match status" value="1"/>
</dbReference>
<dbReference type="GO" id="GO:0009116">
    <property type="term" value="P:nucleoside metabolic process"/>
    <property type="evidence" value="ECO:0007669"/>
    <property type="project" value="InterPro"/>
</dbReference>
<gene>
    <name evidence="2" type="ORF">DWX93_13990</name>
</gene>
<reference evidence="2 3" key="1">
    <citation type="submission" date="2018-08" db="EMBL/GenBank/DDBJ databases">
        <title>A genome reference for cultivated species of the human gut microbiota.</title>
        <authorList>
            <person name="Zou Y."/>
            <person name="Xue W."/>
            <person name="Luo G."/>
        </authorList>
    </citation>
    <scope>NUCLEOTIDE SEQUENCE [LARGE SCALE GENOMIC DNA]</scope>
    <source>
        <strain evidence="2 3">AF22-12AC</strain>
    </source>
</reference>
<protein>
    <submittedName>
        <fullName evidence="2">5'-nucleosidase</fullName>
    </submittedName>
</protein>
<sequence>MQNYDFKKQPVLLIQGAMDTETEYLIGQLDEPEEITCGNWKFYTGFLGKYAEPVVISRTYQGMVNAAAATAIAMTQFCLWAVINLGIGGGHDARFHRGDIVVGERVVPMGAMIRKYAPEGAGIDERDFEPLPIEIFDKTLGQTRKVLDFPCDEKLGDAAMKVQTTFRVGRGVIGSADEWNNQLDRIALLRERYKTAVEDMESAAPAELCLAHDIPFLGIRIISNSIVTGETFEEAVGVDVQKFAVAFVEQLHGMREEKE</sequence>
<dbReference type="GO" id="GO:0008930">
    <property type="term" value="F:methylthioadenosine nucleosidase activity"/>
    <property type="evidence" value="ECO:0007669"/>
    <property type="project" value="TreeGrafter"/>
</dbReference>
<dbReference type="Gene3D" id="3.40.50.1580">
    <property type="entry name" value="Nucleoside phosphorylase domain"/>
    <property type="match status" value="1"/>
</dbReference>
<dbReference type="GO" id="GO:0008782">
    <property type="term" value="F:adenosylhomocysteine nucleosidase activity"/>
    <property type="evidence" value="ECO:0007669"/>
    <property type="project" value="TreeGrafter"/>
</dbReference>
<evidence type="ECO:0000313" key="2">
    <source>
        <dbReference type="EMBL" id="RGS37535.1"/>
    </source>
</evidence>
<name>A0A395V7W1_9FIRM</name>
<comment type="caution">
    <text evidence="2">The sequence shown here is derived from an EMBL/GenBank/DDBJ whole genome shotgun (WGS) entry which is preliminary data.</text>
</comment>
<dbReference type="RefSeq" id="WP_118098030.1">
    <property type="nucleotide sequence ID" value="NZ_QRVL01000015.1"/>
</dbReference>
<dbReference type="Proteomes" id="UP000266172">
    <property type="component" value="Unassembled WGS sequence"/>
</dbReference>